<dbReference type="SUPFAM" id="SSF53590">
    <property type="entry name" value="Nucleoside hydrolase"/>
    <property type="match status" value="1"/>
</dbReference>
<sequence>MRIVEGYRFVRNKYFFLLFIQVILFASVLNYSCKNNNKVHKEELEGLQEKTKTRVIVTTDGEGDDRMSLVRFLLYTNEFDVKGLIRSSSKFHWKGRGDVPGYKWKDDAWIENHIEAYACVYPNLLLHDENYQSPEELKKQVLTGNIDLPGDMEFETPGSNHIADVLLDPDTSAIWLQAWGGSNTIARALKTIEEKYPERKTEVSRKARLFLIMFQDSTYHSYIRHSWPELTVIVSTAFESIGYPWRKRVPEELQQYYKGTWMNKSILFNHGELCNIYKERLYKPNRRTGDFISEGDSPSFMHEIQNGLSNTENPSWGGWGGRFKREGGLWVSAFDDNDKFKTIYRWIPAFQNDFAAKADWCIMSYDSANHHPVVKISSKENLIEKSGKKVIIDASMSEDPDGDNLSFYWWQYIDAGTYKETISLKGSKEAIVSFLLPHDIREGETIHIICEITDDGIPALTRYKRIVITCG</sequence>
<evidence type="ECO:0000259" key="3">
    <source>
        <dbReference type="Pfam" id="PF21027"/>
    </source>
</evidence>
<keyword evidence="5" id="KW-1185">Reference proteome</keyword>
<dbReference type="AlphaFoldDB" id="A0A399D6F2"/>
<feature type="domain" description="Cellulose-binding Sde182 C-terminal" evidence="3">
    <location>
        <begin position="389"/>
        <end position="469"/>
    </location>
</feature>
<keyword evidence="1" id="KW-1133">Transmembrane helix</keyword>
<reference evidence="4 5" key="1">
    <citation type="journal article" date="2015" name="Int. J. Syst. Evol. Microbiol.">
        <title>Mariniphaga sediminis sp. nov., isolated from coastal sediment.</title>
        <authorList>
            <person name="Wang F.Q."/>
            <person name="Shen Q.Y."/>
            <person name="Chen G.J."/>
            <person name="Du Z.J."/>
        </authorList>
    </citation>
    <scope>NUCLEOTIDE SEQUENCE [LARGE SCALE GENOMIC DNA]</scope>
    <source>
        <strain evidence="4 5">SY21</strain>
    </source>
</reference>
<evidence type="ECO:0000313" key="4">
    <source>
        <dbReference type="EMBL" id="RIH67189.1"/>
    </source>
</evidence>
<dbReference type="InterPro" id="IPR011483">
    <property type="entry name" value="Sde182_NH-like"/>
</dbReference>
<gene>
    <name evidence="4" type="ORF">D1164_01825</name>
</gene>
<proteinExistence type="predicted"/>
<feature type="domain" description="Cellulose-binding Sde182 nucleoside hydrolase-like" evidence="2">
    <location>
        <begin position="54"/>
        <end position="323"/>
    </location>
</feature>
<dbReference type="InterPro" id="IPR013783">
    <property type="entry name" value="Ig-like_fold"/>
</dbReference>
<dbReference type="EMBL" id="QWET01000001">
    <property type="protein sequence ID" value="RIH67189.1"/>
    <property type="molecule type" value="Genomic_DNA"/>
</dbReference>
<name>A0A399D6F2_9BACT</name>
<dbReference type="InterPro" id="IPR048527">
    <property type="entry name" value="Sde182_C"/>
</dbReference>
<dbReference type="Gene3D" id="3.90.245.10">
    <property type="entry name" value="Ribonucleoside hydrolase-like"/>
    <property type="match status" value="1"/>
</dbReference>
<evidence type="ECO:0000313" key="5">
    <source>
        <dbReference type="Proteomes" id="UP000266441"/>
    </source>
</evidence>
<dbReference type="RefSeq" id="WP_119348213.1">
    <property type="nucleotide sequence ID" value="NZ_QWET01000001.1"/>
</dbReference>
<dbReference type="Gene3D" id="2.60.40.10">
    <property type="entry name" value="Immunoglobulins"/>
    <property type="match status" value="1"/>
</dbReference>
<dbReference type="Proteomes" id="UP000266441">
    <property type="component" value="Unassembled WGS sequence"/>
</dbReference>
<comment type="caution">
    <text evidence="4">The sequence shown here is derived from an EMBL/GenBank/DDBJ whole genome shotgun (WGS) entry which is preliminary data.</text>
</comment>
<keyword evidence="1" id="KW-0472">Membrane</keyword>
<keyword evidence="1" id="KW-0812">Transmembrane</keyword>
<dbReference type="OrthoDB" id="253051at2"/>
<evidence type="ECO:0000259" key="2">
    <source>
        <dbReference type="Pfam" id="PF07632"/>
    </source>
</evidence>
<dbReference type="GO" id="GO:0016799">
    <property type="term" value="F:hydrolase activity, hydrolyzing N-glycosyl compounds"/>
    <property type="evidence" value="ECO:0007669"/>
    <property type="project" value="InterPro"/>
</dbReference>
<accession>A0A399D6F2</accession>
<protein>
    <submittedName>
        <fullName evidence="4">DUF1593 domain-containing protein</fullName>
    </submittedName>
</protein>
<dbReference type="Pfam" id="PF07632">
    <property type="entry name" value="Sde182_NH-like"/>
    <property type="match status" value="1"/>
</dbReference>
<organism evidence="4 5">
    <name type="scientific">Mariniphaga sediminis</name>
    <dbReference type="NCBI Taxonomy" id="1628158"/>
    <lineage>
        <taxon>Bacteria</taxon>
        <taxon>Pseudomonadati</taxon>
        <taxon>Bacteroidota</taxon>
        <taxon>Bacteroidia</taxon>
        <taxon>Marinilabiliales</taxon>
        <taxon>Prolixibacteraceae</taxon>
        <taxon>Mariniphaga</taxon>
    </lineage>
</organism>
<evidence type="ECO:0000256" key="1">
    <source>
        <dbReference type="SAM" id="Phobius"/>
    </source>
</evidence>
<dbReference type="Pfam" id="PF21027">
    <property type="entry name" value="Sde0182_C"/>
    <property type="match status" value="1"/>
</dbReference>
<feature type="transmembrane region" description="Helical" evidence="1">
    <location>
        <begin position="12"/>
        <end position="31"/>
    </location>
</feature>
<dbReference type="InterPro" id="IPR036452">
    <property type="entry name" value="Ribo_hydro-like"/>
</dbReference>